<reference evidence="2 3" key="1">
    <citation type="journal article" date="2018" name="PLoS Pathog.">
        <title>Evolution of structural diversity of trichothecenes, a family of toxins produced by plant pathogenic and entomopathogenic fungi.</title>
        <authorList>
            <person name="Proctor R.H."/>
            <person name="McCormick S.P."/>
            <person name="Kim H.S."/>
            <person name="Cardoza R.E."/>
            <person name="Stanley A.M."/>
            <person name="Lindo L."/>
            <person name="Kelly A."/>
            <person name="Brown D.W."/>
            <person name="Lee T."/>
            <person name="Vaughan M.M."/>
            <person name="Alexander N.J."/>
            <person name="Busman M."/>
            <person name="Gutierrez S."/>
        </authorList>
    </citation>
    <scope>NUCLEOTIDE SEQUENCE [LARGE SCALE GENOMIC DNA]</scope>
    <source>
        <strain evidence="2 3">NRRL 3299</strain>
    </source>
</reference>
<dbReference type="Proteomes" id="UP000266152">
    <property type="component" value="Unassembled WGS sequence"/>
</dbReference>
<evidence type="ECO:0000256" key="1">
    <source>
        <dbReference type="SAM" id="MobiDB-lite"/>
    </source>
</evidence>
<accession>A0A395SCK9</accession>
<comment type="caution">
    <text evidence="2">The sequence shown here is derived from an EMBL/GenBank/DDBJ whole genome shotgun (WGS) entry which is preliminary data.</text>
</comment>
<proteinExistence type="predicted"/>
<dbReference type="EMBL" id="PXOF01000058">
    <property type="protein sequence ID" value="RGP69812.1"/>
    <property type="molecule type" value="Genomic_DNA"/>
</dbReference>
<sequence length="95" mass="10048">MAASNHSAASNNCIDSLVSGRPTWGSAGSTRPLSPSPAPTATGAGDPDRNALNDLQRPNGRAHPPSNSDDLGQEIDCLYNQGEKLKPQMKREKHN</sequence>
<evidence type="ECO:0000313" key="3">
    <source>
        <dbReference type="Proteomes" id="UP000266152"/>
    </source>
</evidence>
<organism evidence="2 3">
    <name type="scientific">Fusarium sporotrichioides</name>
    <dbReference type="NCBI Taxonomy" id="5514"/>
    <lineage>
        <taxon>Eukaryota</taxon>
        <taxon>Fungi</taxon>
        <taxon>Dikarya</taxon>
        <taxon>Ascomycota</taxon>
        <taxon>Pezizomycotina</taxon>
        <taxon>Sordariomycetes</taxon>
        <taxon>Hypocreomycetidae</taxon>
        <taxon>Hypocreales</taxon>
        <taxon>Nectriaceae</taxon>
        <taxon>Fusarium</taxon>
    </lineage>
</organism>
<dbReference type="AlphaFoldDB" id="A0A395SCK9"/>
<keyword evidence="3" id="KW-1185">Reference proteome</keyword>
<name>A0A395SCK9_FUSSP</name>
<evidence type="ECO:0000313" key="2">
    <source>
        <dbReference type="EMBL" id="RGP69812.1"/>
    </source>
</evidence>
<protein>
    <submittedName>
        <fullName evidence="2">Uncharacterized protein</fullName>
    </submittedName>
</protein>
<feature type="region of interest" description="Disordered" evidence="1">
    <location>
        <begin position="1"/>
        <end position="76"/>
    </location>
</feature>
<feature type="compositionally biased region" description="Low complexity" evidence="1">
    <location>
        <begin position="1"/>
        <end position="12"/>
    </location>
</feature>
<gene>
    <name evidence="2" type="ORF">FSPOR_4453</name>
</gene>